<organism evidence="1 2">
    <name type="scientific">Stachybotrys elegans</name>
    <dbReference type="NCBI Taxonomy" id="80388"/>
    <lineage>
        <taxon>Eukaryota</taxon>
        <taxon>Fungi</taxon>
        <taxon>Dikarya</taxon>
        <taxon>Ascomycota</taxon>
        <taxon>Pezizomycotina</taxon>
        <taxon>Sordariomycetes</taxon>
        <taxon>Hypocreomycetidae</taxon>
        <taxon>Hypocreales</taxon>
        <taxon>Stachybotryaceae</taxon>
        <taxon>Stachybotrys</taxon>
    </lineage>
</organism>
<evidence type="ECO:0000313" key="2">
    <source>
        <dbReference type="Proteomes" id="UP000813444"/>
    </source>
</evidence>
<accession>A0A8K0SXK4</accession>
<gene>
    <name evidence="1" type="ORF">B0I35DRAFT_220807</name>
</gene>
<reference evidence="1" key="1">
    <citation type="journal article" date="2021" name="Nat. Commun.">
        <title>Genetic determinants of endophytism in the Arabidopsis root mycobiome.</title>
        <authorList>
            <person name="Mesny F."/>
            <person name="Miyauchi S."/>
            <person name="Thiergart T."/>
            <person name="Pickel B."/>
            <person name="Atanasova L."/>
            <person name="Karlsson M."/>
            <person name="Huettel B."/>
            <person name="Barry K.W."/>
            <person name="Haridas S."/>
            <person name="Chen C."/>
            <person name="Bauer D."/>
            <person name="Andreopoulos W."/>
            <person name="Pangilinan J."/>
            <person name="LaButti K."/>
            <person name="Riley R."/>
            <person name="Lipzen A."/>
            <person name="Clum A."/>
            <person name="Drula E."/>
            <person name="Henrissat B."/>
            <person name="Kohler A."/>
            <person name="Grigoriev I.V."/>
            <person name="Martin F.M."/>
            <person name="Hacquard S."/>
        </authorList>
    </citation>
    <scope>NUCLEOTIDE SEQUENCE</scope>
    <source>
        <strain evidence="1">MPI-CAGE-CH-0235</strain>
    </source>
</reference>
<proteinExistence type="predicted"/>
<protein>
    <submittedName>
        <fullName evidence="1">Uncharacterized protein</fullName>
    </submittedName>
</protein>
<name>A0A8K0SXK4_9HYPO</name>
<keyword evidence="2" id="KW-1185">Reference proteome</keyword>
<dbReference type="EMBL" id="JAGPNK010000006">
    <property type="protein sequence ID" value="KAH7319800.1"/>
    <property type="molecule type" value="Genomic_DNA"/>
</dbReference>
<dbReference type="Proteomes" id="UP000813444">
    <property type="component" value="Unassembled WGS sequence"/>
</dbReference>
<evidence type="ECO:0000313" key="1">
    <source>
        <dbReference type="EMBL" id="KAH7319800.1"/>
    </source>
</evidence>
<sequence length="96" mass="10281">MLSCARAASVPHQLRTSPVAGCYHCQDSTSCLTVKCCRIDSLGIGFEFLGPLRPSCHYGIPAIARRYSDSLLIDASVADSNCPCDSPLRTPAFITC</sequence>
<comment type="caution">
    <text evidence="1">The sequence shown here is derived from an EMBL/GenBank/DDBJ whole genome shotgun (WGS) entry which is preliminary data.</text>
</comment>
<dbReference type="AlphaFoldDB" id="A0A8K0SXK4"/>